<sequence>MLVDYQLINQRKAEYKTYEKLTPSRVMASDGEIITGIQAG</sequence>
<accession>A0AAE3QQR0</accession>
<reference evidence="1" key="1">
    <citation type="submission" date="2023-05" db="EMBL/GenBank/DDBJ databases">
        <authorList>
            <person name="Zhang X."/>
        </authorList>
    </citation>
    <scope>NUCLEOTIDE SEQUENCE</scope>
    <source>
        <strain evidence="1">YF14B1</strain>
    </source>
</reference>
<dbReference type="Proteomes" id="UP001241110">
    <property type="component" value="Unassembled WGS sequence"/>
</dbReference>
<dbReference type="EMBL" id="JASJOS010000006">
    <property type="protein sequence ID" value="MDJ1481760.1"/>
    <property type="molecule type" value="Genomic_DNA"/>
</dbReference>
<evidence type="ECO:0000313" key="1">
    <source>
        <dbReference type="EMBL" id="MDJ1481760.1"/>
    </source>
</evidence>
<dbReference type="AlphaFoldDB" id="A0AAE3QQR0"/>
<proteinExistence type="predicted"/>
<protein>
    <submittedName>
        <fullName evidence="1">Uncharacterized protein</fullName>
    </submittedName>
</protein>
<gene>
    <name evidence="1" type="ORF">QNI16_14765</name>
</gene>
<evidence type="ECO:0000313" key="2">
    <source>
        <dbReference type="Proteomes" id="UP001241110"/>
    </source>
</evidence>
<organism evidence="1 2">
    <name type="scientific">Xanthocytophaga flava</name>
    <dbReference type="NCBI Taxonomy" id="3048013"/>
    <lineage>
        <taxon>Bacteria</taxon>
        <taxon>Pseudomonadati</taxon>
        <taxon>Bacteroidota</taxon>
        <taxon>Cytophagia</taxon>
        <taxon>Cytophagales</taxon>
        <taxon>Rhodocytophagaceae</taxon>
        <taxon>Xanthocytophaga</taxon>
    </lineage>
</organism>
<comment type="caution">
    <text evidence="1">The sequence shown here is derived from an EMBL/GenBank/DDBJ whole genome shotgun (WGS) entry which is preliminary data.</text>
</comment>
<name>A0AAE3QQR0_9BACT</name>
<dbReference type="RefSeq" id="WP_313979973.1">
    <property type="nucleotide sequence ID" value="NZ_JASJOS010000006.1"/>
</dbReference>